<dbReference type="Gene3D" id="3.30.1370.10">
    <property type="entry name" value="K Homology domain, type 1"/>
    <property type="match status" value="2"/>
</dbReference>
<dbReference type="InterPro" id="IPR004088">
    <property type="entry name" value="KH_dom_type_1"/>
</dbReference>
<name>A0A8X6R2U2_NEPPI</name>
<accession>A0A8X6R2U2</accession>
<comment type="caution">
    <text evidence="3">The sequence shown here is derived from an EMBL/GenBank/DDBJ whole genome shotgun (WGS) entry which is preliminary data.</text>
</comment>
<protein>
    <submittedName>
        <fullName evidence="3">Vigilin</fullName>
    </submittedName>
</protein>
<dbReference type="Pfam" id="PF00013">
    <property type="entry name" value="KH_1"/>
    <property type="match status" value="2"/>
</dbReference>
<dbReference type="OrthoDB" id="9674523at2759"/>
<dbReference type="InterPro" id="IPR004087">
    <property type="entry name" value="KH_dom"/>
</dbReference>
<dbReference type="SMART" id="SM00322">
    <property type="entry name" value="KH"/>
    <property type="match status" value="2"/>
</dbReference>
<feature type="domain" description="K Homology" evidence="2">
    <location>
        <begin position="74"/>
        <end position="145"/>
    </location>
</feature>
<dbReference type="SUPFAM" id="SSF54791">
    <property type="entry name" value="Eukaryotic type KH-domain (KH-domain type I)"/>
    <property type="match status" value="2"/>
</dbReference>
<keyword evidence="1" id="KW-0694">RNA-binding</keyword>
<dbReference type="GO" id="GO:0003723">
    <property type="term" value="F:RNA binding"/>
    <property type="evidence" value="ECO:0007669"/>
    <property type="project" value="UniProtKB-UniRule"/>
</dbReference>
<feature type="domain" description="K Homology" evidence="2">
    <location>
        <begin position="4"/>
        <end position="71"/>
    </location>
</feature>
<sequence>MKLTNFNVEVSIYNQNHKFIIRKDEANIKKIRDETNTKIDLLTEGAESDVIIICEPKDIMKAKKRLLEISNEKQLVGRIAEIKSNQEHKFFIGRSGARSKKVLDKTEAIIVFLNENDNDLNTILYIIGRKEEVEAATNEPNSLMAQLKDTAKAATKNDPKHHRYFVTRGAETNF</sequence>
<keyword evidence="4" id="KW-1185">Reference proteome</keyword>
<evidence type="ECO:0000313" key="3">
    <source>
        <dbReference type="EMBL" id="GFU55331.1"/>
    </source>
</evidence>
<dbReference type="AlphaFoldDB" id="A0A8X6R2U2"/>
<organism evidence="3 4">
    <name type="scientific">Nephila pilipes</name>
    <name type="common">Giant wood spider</name>
    <name type="synonym">Nephila maculata</name>
    <dbReference type="NCBI Taxonomy" id="299642"/>
    <lineage>
        <taxon>Eukaryota</taxon>
        <taxon>Metazoa</taxon>
        <taxon>Ecdysozoa</taxon>
        <taxon>Arthropoda</taxon>
        <taxon>Chelicerata</taxon>
        <taxon>Arachnida</taxon>
        <taxon>Araneae</taxon>
        <taxon>Araneomorphae</taxon>
        <taxon>Entelegynae</taxon>
        <taxon>Araneoidea</taxon>
        <taxon>Nephilidae</taxon>
        <taxon>Nephila</taxon>
    </lineage>
</organism>
<proteinExistence type="predicted"/>
<dbReference type="InterPro" id="IPR036612">
    <property type="entry name" value="KH_dom_type_1_sf"/>
</dbReference>
<evidence type="ECO:0000256" key="1">
    <source>
        <dbReference type="PROSITE-ProRule" id="PRU00117"/>
    </source>
</evidence>
<evidence type="ECO:0000313" key="4">
    <source>
        <dbReference type="Proteomes" id="UP000887013"/>
    </source>
</evidence>
<gene>
    <name evidence="3" type="primary">Hdlbp_1</name>
    <name evidence="3" type="ORF">NPIL_263351</name>
</gene>
<reference evidence="3" key="1">
    <citation type="submission" date="2020-08" db="EMBL/GenBank/DDBJ databases">
        <title>Multicomponent nature underlies the extraordinary mechanical properties of spider dragline silk.</title>
        <authorList>
            <person name="Kono N."/>
            <person name="Nakamura H."/>
            <person name="Mori M."/>
            <person name="Yoshida Y."/>
            <person name="Ohtoshi R."/>
            <person name="Malay A.D."/>
            <person name="Moran D.A.P."/>
            <person name="Tomita M."/>
            <person name="Numata K."/>
            <person name="Arakawa K."/>
        </authorList>
    </citation>
    <scope>NUCLEOTIDE SEQUENCE</scope>
</reference>
<evidence type="ECO:0000259" key="2">
    <source>
        <dbReference type="SMART" id="SM00322"/>
    </source>
</evidence>
<dbReference type="GO" id="GO:0010468">
    <property type="term" value="P:regulation of gene expression"/>
    <property type="evidence" value="ECO:0007669"/>
    <property type="project" value="UniProtKB-ARBA"/>
</dbReference>
<dbReference type="PROSITE" id="PS50084">
    <property type="entry name" value="KH_TYPE_1"/>
    <property type="match status" value="1"/>
</dbReference>
<dbReference type="EMBL" id="BMAW01039303">
    <property type="protein sequence ID" value="GFU55331.1"/>
    <property type="molecule type" value="Genomic_DNA"/>
</dbReference>
<dbReference type="Proteomes" id="UP000887013">
    <property type="component" value="Unassembled WGS sequence"/>
</dbReference>